<keyword evidence="8" id="KW-1133">Transmembrane helix</keyword>
<dbReference type="Gene3D" id="2.70.70.10">
    <property type="entry name" value="Glucose Permease (Domain IIA)"/>
    <property type="match status" value="1"/>
</dbReference>
<dbReference type="Proteomes" id="UP001055117">
    <property type="component" value="Unassembled WGS sequence"/>
</dbReference>
<keyword evidence="8" id="KW-0812">Transmembrane</keyword>
<dbReference type="SUPFAM" id="SSF51261">
    <property type="entry name" value="Duplicated hybrid motif"/>
    <property type="match status" value="1"/>
</dbReference>
<evidence type="ECO:0000256" key="5">
    <source>
        <dbReference type="ARBA" id="ARBA00022833"/>
    </source>
</evidence>
<name>A0ABQ4QK64_9HYPH</name>
<dbReference type="PANTHER" id="PTHR21666:SF288">
    <property type="entry name" value="CELL DIVISION PROTEIN YTFB"/>
    <property type="match status" value="1"/>
</dbReference>
<evidence type="ECO:0000313" key="11">
    <source>
        <dbReference type="Proteomes" id="UP001055117"/>
    </source>
</evidence>
<dbReference type="Pfam" id="PF01551">
    <property type="entry name" value="Peptidase_M23"/>
    <property type="match status" value="1"/>
</dbReference>
<dbReference type="InterPro" id="IPR050570">
    <property type="entry name" value="Cell_wall_metabolism_enzyme"/>
</dbReference>
<feature type="region of interest" description="Disordered" evidence="7">
    <location>
        <begin position="124"/>
        <end position="190"/>
    </location>
</feature>
<keyword evidence="11" id="KW-1185">Reference proteome</keyword>
<comment type="cofactor">
    <cofactor evidence="1">
        <name>Zn(2+)</name>
        <dbReference type="ChEBI" id="CHEBI:29105"/>
    </cofactor>
</comment>
<evidence type="ECO:0000256" key="4">
    <source>
        <dbReference type="ARBA" id="ARBA00022801"/>
    </source>
</evidence>
<dbReference type="PANTHER" id="PTHR21666">
    <property type="entry name" value="PEPTIDASE-RELATED"/>
    <property type="match status" value="1"/>
</dbReference>
<feature type="region of interest" description="Disordered" evidence="7">
    <location>
        <begin position="1"/>
        <end position="21"/>
    </location>
</feature>
<keyword evidence="2" id="KW-0645">Protease</keyword>
<keyword evidence="4" id="KW-0378">Hydrolase</keyword>
<dbReference type="EMBL" id="BPQG01000053">
    <property type="protein sequence ID" value="GJD45645.1"/>
    <property type="molecule type" value="Genomic_DNA"/>
</dbReference>
<evidence type="ECO:0000259" key="9">
    <source>
        <dbReference type="Pfam" id="PF01551"/>
    </source>
</evidence>
<keyword evidence="5" id="KW-0862">Zinc</keyword>
<keyword evidence="6" id="KW-0482">Metalloprotease</keyword>
<evidence type="ECO:0000256" key="2">
    <source>
        <dbReference type="ARBA" id="ARBA00022670"/>
    </source>
</evidence>
<organism evidence="10 11">
    <name type="scientific">Methylobacterium cerastii</name>
    <dbReference type="NCBI Taxonomy" id="932741"/>
    <lineage>
        <taxon>Bacteria</taxon>
        <taxon>Pseudomonadati</taxon>
        <taxon>Pseudomonadota</taxon>
        <taxon>Alphaproteobacteria</taxon>
        <taxon>Hyphomicrobiales</taxon>
        <taxon>Methylobacteriaceae</taxon>
        <taxon>Methylobacterium</taxon>
    </lineage>
</organism>
<evidence type="ECO:0000256" key="3">
    <source>
        <dbReference type="ARBA" id="ARBA00022723"/>
    </source>
</evidence>
<evidence type="ECO:0000256" key="7">
    <source>
        <dbReference type="SAM" id="MobiDB-lite"/>
    </source>
</evidence>
<gene>
    <name evidence="10" type="ORF">AFCDBAGC_3519</name>
</gene>
<reference evidence="10 11" key="1">
    <citation type="journal article" date="2021" name="Front. Microbiol.">
        <title>Comprehensive Comparative Genomics and Phenotyping of Methylobacterium Species.</title>
        <authorList>
            <person name="Alessa O."/>
            <person name="Ogura Y."/>
            <person name="Fujitani Y."/>
            <person name="Takami H."/>
            <person name="Hayashi T."/>
            <person name="Sahin N."/>
            <person name="Tani A."/>
        </authorList>
    </citation>
    <scope>NUCLEOTIDE SEQUENCE [LARGE SCALE GENOMIC DNA]</scope>
    <source>
        <strain evidence="10 11">DSM 23679</strain>
    </source>
</reference>
<feature type="compositionally biased region" description="Basic and acidic residues" evidence="7">
    <location>
        <begin position="138"/>
        <end position="156"/>
    </location>
</feature>
<protein>
    <recommendedName>
        <fullName evidence="9">M23ase beta-sheet core domain-containing protein</fullName>
    </recommendedName>
</protein>
<sequence length="450" mass="47272">MNRTRTKIGRSVPAGPRPTARRPRRQVAAYLLAPALAWGAAASWYAWRGAAEAEQALADGATQKAAYEDKVRALTRRLVGVASHQMLEQGGLADRMADIVTRQVELETRAATLAGYAERIADPSRGASAMEAAPARAQADEGPRETTRDASTRLDARGAPPPPNVLRIGGPAPGQPAPPPGPRSALDGVGPVRSDRIRELLALPTRDQFDALDASQARVAATQNGALAALAQGARNGGVRIRTVLAEIGVVPVMPALLPPPRLAAPRDAFAEGTRHIDAGLAETHRWRVAADSAPLRRPIDAAERNLTSNFGTRKDPFTGVATMHAGMDFRAPVGTSVVATAAGRVITASVTGGYGNLVELDHGNGVITRYGHLSAFQVSVGQSVQPNTVIGLVGSTGRSTGPHLHYETRLVGVAVDPMRFLKAGVQLYEHAPSAEARVSQAAIDETSED</sequence>
<evidence type="ECO:0000256" key="8">
    <source>
        <dbReference type="SAM" id="Phobius"/>
    </source>
</evidence>
<feature type="domain" description="M23ase beta-sheet core" evidence="9">
    <location>
        <begin position="324"/>
        <end position="418"/>
    </location>
</feature>
<accession>A0ABQ4QK64</accession>
<keyword evidence="8" id="KW-0472">Membrane</keyword>
<evidence type="ECO:0000313" key="10">
    <source>
        <dbReference type="EMBL" id="GJD45645.1"/>
    </source>
</evidence>
<dbReference type="CDD" id="cd12797">
    <property type="entry name" value="M23_peptidase"/>
    <property type="match status" value="1"/>
</dbReference>
<feature type="transmembrane region" description="Helical" evidence="8">
    <location>
        <begin position="27"/>
        <end position="47"/>
    </location>
</feature>
<evidence type="ECO:0000256" key="6">
    <source>
        <dbReference type="ARBA" id="ARBA00023049"/>
    </source>
</evidence>
<proteinExistence type="predicted"/>
<dbReference type="InterPro" id="IPR016047">
    <property type="entry name" value="M23ase_b-sheet_dom"/>
</dbReference>
<keyword evidence="3" id="KW-0479">Metal-binding</keyword>
<feature type="compositionally biased region" description="Pro residues" evidence="7">
    <location>
        <begin position="173"/>
        <end position="182"/>
    </location>
</feature>
<dbReference type="InterPro" id="IPR011055">
    <property type="entry name" value="Dup_hybrid_motif"/>
</dbReference>
<evidence type="ECO:0000256" key="1">
    <source>
        <dbReference type="ARBA" id="ARBA00001947"/>
    </source>
</evidence>
<comment type="caution">
    <text evidence="10">The sequence shown here is derived from an EMBL/GenBank/DDBJ whole genome shotgun (WGS) entry which is preliminary data.</text>
</comment>